<reference evidence="10 11" key="1">
    <citation type="journal article" date="2020" name="Front. Microbiol.">
        <title>Single-cell genomics of novel Actinobacteria with the Wood-Ljungdahl pathway discovered in a serpentinizing system.</title>
        <authorList>
            <person name="Merino N."/>
            <person name="Kawai M."/>
            <person name="Boyd E.S."/>
            <person name="Colman D.R."/>
            <person name="McGlynn S.E."/>
            <person name="Nealson K.H."/>
            <person name="Kurokawa K."/>
            <person name="Hongoh Y."/>
        </authorList>
    </citation>
    <scope>NUCLEOTIDE SEQUENCE [LARGE SCALE GENOMIC DNA]</scope>
    <source>
        <strain evidence="10 11">S34</strain>
    </source>
</reference>
<sequence length="368" mass="41210">MKPDFPAIANKIVHECLNIQKGESVLIDVREDTLFLGDLIAIECKKIGADPLICAYSDEFVYRTLTETDPQYLEIPSQIHRSVVEAAQVIISCFMERKDPARSKDISGKRLAGMRSYSKNRWNRLEKGGCRWVGIGFPTAEQAQHLGIDFDSFYRMFWSAVDIDYEKLGGQAAKIQRLLKDSQSVHITNEKGTDLTIELGDRPIFSDDGRISSEDLKQGAVLLNIPSGEVFVAPLHHGTSGRVIFDLIIREGKRIVDLELDFREGRAYPVRAKEGLEHYLDLVNHASGDKDLIAELGIGLNPRITQMVGYTLTDEKIIGTVHIAIGNNKTMGGQNDSDLHWDMIVMKPTVVVDGVMLMEKGRFAEEYS</sequence>
<evidence type="ECO:0000256" key="7">
    <source>
        <dbReference type="ARBA" id="ARBA00022723"/>
    </source>
</evidence>
<evidence type="ECO:0000256" key="3">
    <source>
        <dbReference type="ARBA" id="ARBA00001947"/>
    </source>
</evidence>
<dbReference type="InterPro" id="IPR052170">
    <property type="entry name" value="M29_Exopeptidase"/>
</dbReference>
<comment type="cofactor">
    <cofactor evidence="2">
        <name>Mg(2+)</name>
        <dbReference type="ChEBI" id="CHEBI:18420"/>
    </cofactor>
</comment>
<comment type="similarity">
    <text evidence="4">Belongs to the peptidase M29 family.</text>
</comment>
<dbReference type="AlphaFoldDB" id="A0A6V8PEC2"/>
<comment type="caution">
    <text evidence="10">The sequence shown here is derived from an EMBL/GenBank/DDBJ whole genome shotgun (WGS) entry which is preliminary data.</text>
</comment>
<dbReference type="InterPro" id="IPR035097">
    <property type="entry name" value="M29_N-terminal"/>
</dbReference>
<dbReference type="Proteomes" id="UP000588083">
    <property type="component" value="Unassembled WGS sequence"/>
</dbReference>
<dbReference type="PANTHER" id="PTHR34448:SF1">
    <property type="entry name" value="BLL6088 PROTEIN"/>
    <property type="match status" value="1"/>
</dbReference>
<evidence type="ECO:0000256" key="1">
    <source>
        <dbReference type="ARBA" id="ARBA00001941"/>
    </source>
</evidence>
<dbReference type="GO" id="GO:0046872">
    <property type="term" value="F:metal ion binding"/>
    <property type="evidence" value="ECO:0007669"/>
    <property type="project" value="UniProtKB-KW"/>
</dbReference>
<evidence type="ECO:0000313" key="11">
    <source>
        <dbReference type="Proteomes" id="UP000588083"/>
    </source>
</evidence>
<evidence type="ECO:0000256" key="4">
    <source>
        <dbReference type="ARBA" id="ARBA00008236"/>
    </source>
</evidence>
<keyword evidence="9" id="KW-0482">Metalloprotease</keyword>
<dbReference type="GO" id="GO:0004177">
    <property type="term" value="F:aminopeptidase activity"/>
    <property type="evidence" value="ECO:0007669"/>
    <property type="project" value="UniProtKB-KW"/>
</dbReference>
<dbReference type="InterPro" id="IPR000787">
    <property type="entry name" value="Peptidase_M29"/>
</dbReference>
<keyword evidence="5" id="KW-0031">Aminopeptidase</keyword>
<protein>
    <recommendedName>
        <fullName evidence="12">Aminopeptidase</fullName>
    </recommendedName>
</protein>
<proteinExistence type="inferred from homology"/>
<keyword evidence="7" id="KW-0479">Metal-binding</keyword>
<evidence type="ECO:0000256" key="5">
    <source>
        <dbReference type="ARBA" id="ARBA00022438"/>
    </source>
</evidence>
<dbReference type="EMBL" id="BLRZ01000002">
    <property type="protein sequence ID" value="GFP29176.1"/>
    <property type="molecule type" value="Genomic_DNA"/>
</dbReference>
<dbReference type="Pfam" id="PF02073">
    <property type="entry name" value="Peptidase_M29"/>
    <property type="match status" value="1"/>
</dbReference>
<evidence type="ECO:0000256" key="6">
    <source>
        <dbReference type="ARBA" id="ARBA00022670"/>
    </source>
</evidence>
<dbReference type="Gene3D" id="3.40.1830.10">
    <property type="entry name" value="Thermophilic metalloprotease (M29)"/>
    <property type="match status" value="1"/>
</dbReference>
<keyword evidence="11" id="KW-1185">Reference proteome</keyword>
<dbReference type="GO" id="GO:0006508">
    <property type="term" value="P:proteolysis"/>
    <property type="evidence" value="ECO:0007669"/>
    <property type="project" value="UniProtKB-KW"/>
</dbReference>
<evidence type="ECO:0008006" key="12">
    <source>
        <dbReference type="Google" id="ProtNLM"/>
    </source>
</evidence>
<dbReference type="GO" id="GO:0008237">
    <property type="term" value="F:metallopeptidase activity"/>
    <property type="evidence" value="ECO:0007669"/>
    <property type="project" value="UniProtKB-KW"/>
</dbReference>
<evidence type="ECO:0000256" key="9">
    <source>
        <dbReference type="ARBA" id="ARBA00023049"/>
    </source>
</evidence>
<evidence type="ECO:0000256" key="8">
    <source>
        <dbReference type="ARBA" id="ARBA00022801"/>
    </source>
</evidence>
<evidence type="ECO:0000256" key="2">
    <source>
        <dbReference type="ARBA" id="ARBA00001946"/>
    </source>
</evidence>
<keyword evidence="6" id="KW-0645">Protease</keyword>
<dbReference type="SUPFAM" id="SSF144052">
    <property type="entry name" value="Thermophilic metalloprotease-like"/>
    <property type="match status" value="1"/>
</dbReference>
<gene>
    <name evidence="10" type="ORF">HKBW3S34_00095</name>
</gene>
<comment type="cofactor">
    <cofactor evidence="3">
        <name>Zn(2+)</name>
        <dbReference type="ChEBI" id="CHEBI:29105"/>
    </cofactor>
</comment>
<organism evidence="10 11">
    <name type="scientific">Candidatus Hakubella thermalkaliphila</name>
    <dbReference type="NCBI Taxonomy" id="2754717"/>
    <lineage>
        <taxon>Bacteria</taxon>
        <taxon>Bacillati</taxon>
        <taxon>Actinomycetota</taxon>
        <taxon>Actinomycetota incertae sedis</taxon>
        <taxon>Candidatus Hakubellales</taxon>
        <taxon>Candidatus Hakubellaceae</taxon>
        <taxon>Candidatus Hakubella</taxon>
    </lineage>
</organism>
<dbReference type="PANTHER" id="PTHR34448">
    <property type="entry name" value="AMINOPEPTIDASE"/>
    <property type="match status" value="1"/>
</dbReference>
<accession>A0A6V8PEC2</accession>
<keyword evidence="8" id="KW-0378">Hydrolase</keyword>
<comment type="cofactor">
    <cofactor evidence="1">
        <name>Co(2+)</name>
        <dbReference type="ChEBI" id="CHEBI:48828"/>
    </cofactor>
</comment>
<name>A0A6V8PEC2_9ACTN</name>
<evidence type="ECO:0000313" key="10">
    <source>
        <dbReference type="EMBL" id="GFP29176.1"/>
    </source>
</evidence>
<dbReference type="RefSeq" id="WP_176237816.1">
    <property type="nucleotide sequence ID" value="NZ_BLRZ01000002.1"/>
</dbReference>